<dbReference type="EMBL" id="NIZV01001109">
    <property type="protein sequence ID" value="RSL77411.1"/>
    <property type="molecule type" value="Genomic_DNA"/>
</dbReference>
<sequence>MLDDTKLFIAHGHFSAISRSHSIGNQKTLVGRSPDHWATLSTHPIDTTYQINSIISCVDNHPEDWPDLGNG</sequence>
<proteinExistence type="predicted"/>
<comment type="caution">
    <text evidence="1">The sequence shown here is derived from an EMBL/GenBank/DDBJ whole genome shotgun (WGS) entry which is preliminary data.</text>
</comment>
<evidence type="ECO:0000313" key="1">
    <source>
        <dbReference type="EMBL" id="RSL77411.1"/>
    </source>
</evidence>
<reference evidence="1 2" key="1">
    <citation type="submission" date="2017-06" db="EMBL/GenBank/DDBJ databases">
        <title>Cmopartive genomic analysis of Ambrosia Fusariam Clade fungi.</title>
        <authorList>
            <person name="Stajich J.E."/>
            <person name="Carrillo J."/>
            <person name="Kijimoto T."/>
            <person name="Eskalen A."/>
            <person name="O'Donnell K."/>
            <person name="Kasson M."/>
        </authorList>
    </citation>
    <scope>NUCLEOTIDE SEQUENCE [LARGE SCALE GENOMIC DNA]</scope>
    <source>
        <strain evidence="1 2">NRRL 20438</strain>
    </source>
</reference>
<dbReference type="Proteomes" id="UP000288429">
    <property type="component" value="Unassembled WGS sequence"/>
</dbReference>
<keyword evidence="2" id="KW-1185">Reference proteome</keyword>
<accession>A0A428RIP9</accession>
<gene>
    <name evidence="1" type="ORF">CDV31_017329</name>
</gene>
<evidence type="ECO:0000313" key="2">
    <source>
        <dbReference type="Proteomes" id="UP000288429"/>
    </source>
</evidence>
<dbReference type="AlphaFoldDB" id="A0A428RIP9"/>
<organism evidence="1 2">
    <name type="scientific">Fusarium ambrosium</name>
    <dbReference type="NCBI Taxonomy" id="131363"/>
    <lineage>
        <taxon>Eukaryota</taxon>
        <taxon>Fungi</taxon>
        <taxon>Dikarya</taxon>
        <taxon>Ascomycota</taxon>
        <taxon>Pezizomycotina</taxon>
        <taxon>Sordariomycetes</taxon>
        <taxon>Hypocreomycetidae</taxon>
        <taxon>Hypocreales</taxon>
        <taxon>Nectriaceae</taxon>
        <taxon>Fusarium</taxon>
        <taxon>Fusarium solani species complex</taxon>
    </lineage>
</organism>
<protein>
    <submittedName>
        <fullName evidence="1">Uncharacterized protein</fullName>
    </submittedName>
</protein>
<name>A0A428RIP9_9HYPO</name>